<protein>
    <submittedName>
        <fullName evidence="2">Uncharacterized protein</fullName>
    </submittedName>
</protein>
<feature type="region of interest" description="Disordered" evidence="1">
    <location>
        <begin position="75"/>
        <end position="96"/>
    </location>
</feature>
<dbReference type="Proteomes" id="UP000322873">
    <property type="component" value="Unassembled WGS sequence"/>
</dbReference>
<evidence type="ECO:0000256" key="1">
    <source>
        <dbReference type="SAM" id="MobiDB-lite"/>
    </source>
</evidence>
<organism evidence="2 3">
    <name type="scientific">Monilinia fructicola</name>
    <name type="common">Brown rot fungus</name>
    <name type="synonym">Ciboria fructicola</name>
    <dbReference type="NCBI Taxonomy" id="38448"/>
    <lineage>
        <taxon>Eukaryota</taxon>
        <taxon>Fungi</taxon>
        <taxon>Dikarya</taxon>
        <taxon>Ascomycota</taxon>
        <taxon>Pezizomycotina</taxon>
        <taxon>Leotiomycetes</taxon>
        <taxon>Helotiales</taxon>
        <taxon>Sclerotiniaceae</taxon>
        <taxon>Monilinia</taxon>
    </lineage>
</organism>
<evidence type="ECO:0000313" key="2">
    <source>
        <dbReference type="EMBL" id="KAA8576476.1"/>
    </source>
</evidence>
<reference evidence="2 3" key="1">
    <citation type="submission" date="2019-06" db="EMBL/GenBank/DDBJ databases">
        <title>Genome Sequence of the Brown Rot Fungal Pathogen Monilinia fructicola.</title>
        <authorList>
            <person name="De Miccolis Angelini R.M."/>
            <person name="Landi L."/>
            <person name="Abate D."/>
            <person name="Pollastro S."/>
            <person name="Romanazzi G."/>
            <person name="Faretra F."/>
        </authorList>
    </citation>
    <scope>NUCLEOTIDE SEQUENCE [LARGE SCALE GENOMIC DNA]</scope>
    <source>
        <strain evidence="2 3">Mfrc123</strain>
    </source>
</reference>
<accession>A0A5M9K8C3</accession>
<sequence length="96" mass="11038">MFGKFYHVIRKYAIDTSLNVFTIGVASTIYITDAQRRKDQHRTIISNNNTIELLEDRIEGLVEERLQLLYKRSAADSSSPLTVHRLDHVSPPNLPQ</sequence>
<comment type="caution">
    <text evidence="2">The sequence shown here is derived from an EMBL/GenBank/DDBJ whole genome shotgun (WGS) entry which is preliminary data.</text>
</comment>
<evidence type="ECO:0000313" key="3">
    <source>
        <dbReference type="Proteomes" id="UP000322873"/>
    </source>
</evidence>
<proteinExistence type="predicted"/>
<keyword evidence="3" id="KW-1185">Reference proteome</keyword>
<gene>
    <name evidence="2" type="ORF">EYC84_006590</name>
</gene>
<dbReference type="EMBL" id="VICG01000001">
    <property type="protein sequence ID" value="KAA8576476.1"/>
    <property type="molecule type" value="Genomic_DNA"/>
</dbReference>
<dbReference type="AlphaFoldDB" id="A0A5M9K8C3"/>
<name>A0A5M9K8C3_MONFR</name>